<dbReference type="InterPro" id="IPR018200">
    <property type="entry name" value="USP_CS"/>
</dbReference>
<dbReference type="Ensembl" id="ENSSPAT00000016832.1">
    <property type="protein sequence ID" value="ENSSPAP00000016569.1"/>
    <property type="gene ID" value="ENSSPAG00000012497.1"/>
</dbReference>
<dbReference type="InterPro" id="IPR050164">
    <property type="entry name" value="Peptidase_C19"/>
</dbReference>
<dbReference type="PROSITE" id="PS00973">
    <property type="entry name" value="USP_2"/>
    <property type="match status" value="1"/>
</dbReference>
<dbReference type="PROSITE" id="PS50235">
    <property type="entry name" value="USP_3"/>
    <property type="match status" value="1"/>
</dbReference>
<reference evidence="2" key="1">
    <citation type="submission" date="2023-09" db="UniProtKB">
        <authorList>
            <consortium name="Ensembl"/>
        </authorList>
    </citation>
    <scope>IDENTIFICATION</scope>
</reference>
<dbReference type="SUPFAM" id="SSF54001">
    <property type="entry name" value="Cysteine proteinases"/>
    <property type="match status" value="1"/>
</dbReference>
<accession>A0A3B5AFB2</accession>
<dbReference type="InterPro" id="IPR001394">
    <property type="entry name" value="Peptidase_C19_UCH"/>
</dbReference>
<evidence type="ECO:0000259" key="1">
    <source>
        <dbReference type="PROSITE" id="PS50235"/>
    </source>
</evidence>
<dbReference type="STRING" id="144197.ENSSPAP00000016569"/>
<feature type="domain" description="USP" evidence="1">
    <location>
        <begin position="1"/>
        <end position="288"/>
    </location>
</feature>
<dbReference type="GO" id="GO:0000082">
    <property type="term" value="P:G1/S transition of mitotic cell cycle"/>
    <property type="evidence" value="ECO:0007669"/>
    <property type="project" value="TreeGrafter"/>
</dbReference>
<dbReference type="GO" id="GO:0005634">
    <property type="term" value="C:nucleus"/>
    <property type="evidence" value="ECO:0007669"/>
    <property type="project" value="TreeGrafter"/>
</dbReference>
<organism evidence="2">
    <name type="scientific">Stegastes partitus</name>
    <name type="common">bicolor damselfish</name>
    <dbReference type="NCBI Taxonomy" id="144197"/>
    <lineage>
        <taxon>Eukaryota</taxon>
        <taxon>Metazoa</taxon>
        <taxon>Chordata</taxon>
        <taxon>Craniata</taxon>
        <taxon>Vertebrata</taxon>
        <taxon>Euteleostomi</taxon>
        <taxon>Actinopterygii</taxon>
        <taxon>Neopterygii</taxon>
        <taxon>Teleostei</taxon>
        <taxon>Neoteleostei</taxon>
        <taxon>Acanthomorphata</taxon>
        <taxon>Ovalentaria</taxon>
        <taxon>Pomacentridae</taxon>
        <taxon>Stegastes</taxon>
    </lineage>
</organism>
<dbReference type="CDD" id="cd02257">
    <property type="entry name" value="Peptidase_C19"/>
    <property type="match status" value="1"/>
</dbReference>
<proteinExistence type="predicted"/>
<protein>
    <recommendedName>
        <fullName evidence="1">USP domain-containing protein</fullName>
    </recommendedName>
</protein>
<evidence type="ECO:0000313" key="2">
    <source>
        <dbReference type="Ensembl" id="ENSSPAP00000016569.1"/>
    </source>
</evidence>
<dbReference type="GO" id="GO:0005829">
    <property type="term" value="C:cytosol"/>
    <property type="evidence" value="ECO:0007669"/>
    <property type="project" value="TreeGrafter"/>
</dbReference>
<dbReference type="GO" id="GO:0016579">
    <property type="term" value="P:protein deubiquitination"/>
    <property type="evidence" value="ECO:0007669"/>
    <property type="project" value="InterPro"/>
</dbReference>
<dbReference type="GeneTree" id="ENSGT00910000144882"/>
<dbReference type="AlphaFoldDB" id="A0A3B5AFB2"/>
<dbReference type="GO" id="GO:0004843">
    <property type="term" value="F:cysteine-type deubiquitinase activity"/>
    <property type="evidence" value="ECO:0007669"/>
    <property type="project" value="InterPro"/>
</dbReference>
<dbReference type="Pfam" id="PF00443">
    <property type="entry name" value="UCH"/>
    <property type="match status" value="1"/>
</dbReference>
<dbReference type="InterPro" id="IPR028889">
    <property type="entry name" value="USP"/>
</dbReference>
<name>A0A3B5AFB2_9TELE</name>
<dbReference type="InterPro" id="IPR038765">
    <property type="entry name" value="Papain-like_cys_pep_sf"/>
</dbReference>
<sequence length="288" mass="32237">KFKLWSNSRRCRSSTVVLATLMFSLASSLLTLAAKTLTDFNSEFQDDSQKDAHEFLSCVLNMIQSLSFDLQMAAAVMGVTYTCPVDAHMSFKMLNIRTCKGCGCQSMTEEQYLNLSLVPADSVSQSLQEYLKEGQLEFHCSCGVRESTKQLSFLTLPNVLIIQLIRFRFTSTFCLEKDSIPTELSRELVVNPENTIIQTGTRYSLVSIISHLGPTADSGHYICDSNNAHQAQEADVTSDYFNGMAPISSGRWKCGDKPTKEKGPHCWKRYRSCRGSVSEQQAMFLRHG</sequence>
<dbReference type="PANTHER" id="PTHR24006:SF911">
    <property type="entry name" value="UBIQUITIN CARBOXYL-TERMINAL HYDROLASE 26"/>
    <property type="match status" value="1"/>
</dbReference>
<dbReference type="Gene3D" id="3.90.70.10">
    <property type="entry name" value="Cysteine proteinases"/>
    <property type="match status" value="1"/>
</dbReference>
<dbReference type="PANTHER" id="PTHR24006">
    <property type="entry name" value="UBIQUITIN CARBOXYL-TERMINAL HYDROLASE"/>
    <property type="match status" value="1"/>
</dbReference>